<evidence type="ECO:0000313" key="2">
    <source>
        <dbReference type="EMBL" id="GJE87659.1"/>
    </source>
</evidence>
<reference evidence="2 3" key="1">
    <citation type="submission" date="2021-08" db="EMBL/GenBank/DDBJ databases">
        <title>Draft Genome Sequence of Phanerochaete sordida strain YK-624.</title>
        <authorList>
            <person name="Mori T."/>
            <person name="Dohra H."/>
            <person name="Suzuki T."/>
            <person name="Kawagishi H."/>
            <person name="Hirai H."/>
        </authorList>
    </citation>
    <scope>NUCLEOTIDE SEQUENCE [LARGE SCALE GENOMIC DNA]</scope>
    <source>
        <strain evidence="2 3">YK-624</strain>
    </source>
</reference>
<protein>
    <submittedName>
        <fullName evidence="2">Uncharacterized protein</fullName>
    </submittedName>
</protein>
<comment type="caution">
    <text evidence="2">The sequence shown here is derived from an EMBL/GenBank/DDBJ whole genome shotgun (WGS) entry which is preliminary data.</text>
</comment>
<dbReference type="SUPFAM" id="SSF56112">
    <property type="entry name" value="Protein kinase-like (PK-like)"/>
    <property type="match status" value="1"/>
</dbReference>
<feature type="compositionally biased region" description="Low complexity" evidence="1">
    <location>
        <begin position="362"/>
        <end position="385"/>
    </location>
</feature>
<dbReference type="Proteomes" id="UP000703269">
    <property type="component" value="Unassembled WGS sequence"/>
</dbReference>
<dbReference type="InterPro" id="IPR011009">
    <property type="entry name" value="Kinase-like_dom_sf"/>
</dbReference>
<name>A0A9P3G4F4_9APHY</name>
<feature type="region of interest" description="Disordered" evidence="1">
    <location>
        <begin position="237"/>
        <end position="259"/>
    </location>
</feature>
<sequence length="591" mass="64771">MQQPGEPGLFGGVPQAESLIWSRLPLGPLRPDPDCEGIPLSDTPGAYTSTVHLMTGFQGSRRLNWIQKHWTHLEHPTFLREFDFYRMILNKVHLPCVPTLLQAWSTADGYYLGMEPPHHVGWHCATNTLGKEAKQDILKAYTLLELYGILHGFTRLDDILIGDDGKVTIVNFTAASAVRPGAGMISSYEEKDYEAERCRLLAALNAECSTSSQAIRPRRFEIPAYMRAYGFGNSKGGSSGKSREYQHPSPLCGSKPPYTTTKESRVQTVFYATQRGFISKTLPPQIPPKKKVRFEYGTMDSHLWNHAKEYGNGASLWSVAKDMHLANRKATQDAQQKSDTRPDYAPSQVRSSPPAFKPSKTSSASEPAVQSSSSTLLSQSTSSTSIATEQATLGIPLSNAQRRRPLGSSNACSDGAGPSLTYEEPPPSCNNTRPDESEELDEELAIVITSPTGQQHVWGAPSNILSSITQFLGNIGARRSTPVYQAVPTARKRKAENDEGDSDPEPVAQREETAEVSPAAVQEIPAAGRQLNGRDSRKTEQKTQLYTPSPRAQTSLAARTGETISSVKRSALKRKAEPDDSDDTRKVRGKS</sequence>
<feature type="compositionally biased region" description="Basic and acidic residues" evidence="1">
    <location>
        <begin position="574"/>
        <end position="591"/>
    </location>
</feature>
<feature type="region of interest" description="Disordered" evidence="1">
    <location>
        <begin position="483"/>
        <end position="591"/>
    </location>
</feature>
<dbReference type="EMBL" id="BPQB01000007">
    <property type="protein sequence ID" value="GJE87659.1"/>
    <property type="molecule type" value="Genomic_DNA"/>
</dbReference>
<keyword evidence="3" id="KW-1185">Reference proteome</keyword>
<gene>
    <name evidence="2" type="ORF">PsYK624_037420</name>
</gene>
<feature type="compositionally biased region" description="Basic and acidic residues" evidence="1">
    <location>
        <begin position="532"/>
        <end position="541"/>
    </location>
</feature>
<feature type="region of interest" description="Disordered" evidence="1">
    <location>
        <begin position="327"/>
        <end position="440"/>
    </location>
</feature>
<proteinExistence type="predicted"/>
<organism evidence="2 3">
    <name type="scientific">Phanerochaete sordida</name>
    <dbReference type="NCBI Taxonomy" id="48140"/>
    <lineage>
        <taxon>Eukaryota</taxon>
        <taxon>Fungi</taxon>
        <taxon>Dikarya</taxon>
        <taxon>Basidiomycota</taxon>
        <taxon>Agaricomycotina</taxon>
        <taxon>Agaricomycetes</taxon>
        <taxon>Polyporales</taxon>
        <taxon>Phanerochaetaceae</taxon>
        <taxon>Phanerochaete</taxon>
    </lineage>
</organism>
<dbReference type="OrthoDB" id="2687876at2759"/>
<accession>A0A9P3G4F4</accession>
<feature type="compositionally biased region" description="Polar residues" evidence="1">
    <location>
        <begin position="542"/>
        <end position="568"/>
    </location>
</feature>
<dbReference type="AlphaFoldDB" id="A0A9P3G4F4"/>
<evidence type="ECO:0000313" key="3">
    <source>
        <dbReference type="Proteomes" id="UP000703269"/>
    </source>
</evidence>
<evidence type="ECO:0000256" key="1">
    <source>
        <dbReference type="SAM" id="MobiDB-lite"/>
    </source>
</evidence>